<dbReference type="AlphaFoldDB" id="A0AAP0X5J1"/>
<feature type="domain" description="AAA-type ATPase N-terminal" evidence="1">
    <location>
        <begin position="29"/>
        <end position="104"/>
    </location>
</feature>
<sequence length="104" mass="11848">MPSTKTVISTAASVAASAMLIHSIARRYIPYELRDYIYSQFRTFLSSFSSQITLVIEEFEGLDYNQLFKAADTYLRTIIPPETRKFRVSLAPKATNISVSMERN</sequence>
<evidence type="ECO:0000313" key="2">
    <source>
        <dbReference type="EMBL" id="KAK9286223.1"/>
    </source>
</evidence>
<protein>
    <recommendedName>
        <fullName evidence="1">AAA-type ATPase N-terminal domain-containing protein</fullName>
    </recommendedName>
</protein>
<dbReference type="InterPro" id="IPR025753">
    <property type="entry name" value="AAA_N_dom"/>
</dbReference>
<proteinExistence type="predicted"/>
<dbReference type="Pfam" id="PF14363">
    <property type="entry name" value="AAA_assoc"/>
    <property type="match status" value="1"/>
</dbReference>
<dbReference type="Proteomes" id="UP001415857">
    <property type="component" value="Unassembled WGS sequence"/>
</dbReference>
<accession>A0AAP0X5J1</accession>
<dbReference type="EMBL" id="JBBPBK010000004">
    <property type="protein sequence ID" value="KAK9286223.1"/>
    <property type="molecule type" value="Genomic_DNA"/>
</dbReference>
<keyword evidence="3" id="KW-1185">Reference proteome</keyword>
<evidence type="ECO:0000313" key="3">
    <source>
        <dbReference type="Proteomes" id="UP001415857"/>
    </source>
</evidence>
<organism evidence="2 3">
    <name type="scientific">Liquidambar formosana</name>
    <name type="common">Formosan gum</name>
    <dbReference type="NCBI Taxonomy" id="63359"/>
    <lineage>
        <taxon>Eukaryota</taxon>
        <taxon>Viridiplantae</taxon>
        <taxon>Streptophyta</taxon>
        <taxon>Embryophyta</taxon>
        <taxon>Tracheophyta</taxon>
        <taxon>Spermatophyta</taxon>
        <taxon>Magnoliopsida</taxon>
        <taxon>eudicotyledons</taxon>
        <taxon>Gunneridae</taxon>
        <taxon>Pentapetalae</taxon>
        <taxon>Saxifragales</taxon>
        <taxon>Altingiaceae</taxon>
        <taxon>Liquidambar</taxon>
    </lineage>
</organism>
<evidence type="ECO:0000259" key="1">
    <source>
        <dbReference type="Pfam" id="PF14363"/>
    </source>
</evidence>
<gene>
    <name evidence="2" type="ORF">L1049_014609</name>
</gene>
<comment type="caution">
    <text evidence="2">The sequence shown here is derived from an EMBL/GenBank/DDBJ whole genome shotgun (WGS) entry which is preliminary data.</text>
</comment>
<name>A0AAP0X5J1_LIQFO</name>
<reference evidence="2 3" key="1">
    <citation type="journal article" date="2024" name="Plant J.">
        <title>Genome sequences and population genomics reveal climatic adaptation and genomic divergence between two closely related sweetgum species.</title>
        <authorList>
            <person name="Xu W.Q."/>
            <person name="Ren C.Q."/>
            <person name="Zhang X.Y."/>
            <person name="Comes H.P."/>
            <person name="Liu X.H."/>
            <person name="Li Y.G."/>
            <person name="Kettle C.J."/>
            <person name="Jalonen R."/>
            <person name="Gaisberger H."/>
            <person name="Ma Y.Z."/>
            <person name="Qiu Y.X."/>
        </authorList>
    </citation>
    <scope>NUCLEOTIDE SEQUENCE [LARGE SCALE GENOMIC DNA]</scope>
    <source>
        <strain evidence="2">Hangzhou</strain>
    </source>
</reference>